<evidence type="ECO:0000256" key="1">
    <source>
        <dbReference type="SAM" id="Coils"/>
    </source>
</evidence>
<keyword evidence="1" id="KW-0175">Coiled coil</keyword>
<dbReference type="Proteomes" id="UP000069940">
    <property type="component" value="Unassembled WGS sequence"/>
</dbReference>
<protein>
    <submittedName>
        <fullName evidence="3">Uncharacterized protein</fullName>
    </submittedName>
</protein>
<dbReference type="RefSeq" id="XP_062713238.1">
    <property type="nucleotide sequence ID" value="XM_062857254.1"/>
</dbReference>
<evidence type="ECO:0000256" key="2">
    <source>
        <dbReference type="SAM" id="MobiDB-lite"/>
    </source>
</evidence>
<reference evidence="3" key="2">
    <citation type="submission" date="2025-05" db="UniProtKB">
        <authorList>
            <consortium name="EnsemblMetazoa"/>
        </authorList>
    </citation>
    <scope>IDENTIFICATION</scope>
    <source>
        <strain evidence="3">Foshan</strain>
    </source>
</reference>
<feature type="coiled-coil region" evidence="1">
    <location>
        <begin position="70"/>
        <end position="104"/>
    </location>
</feature>
<evidence type="ECO:0000313" key="3">
    <source>
        <dbReference type="EnsemblMetazoa" id="AALFPA23_020900.P30856"/>
    </source>
</evidence>
<feature type="compositionally biased region" description="Low complexity" evidence="2">
    <location>
        <begin position="1"/>
        <end position="22"/>
    </location>
</feature>
<feature type="compositionally biased region" description="Polar residues" evidence="2">
    <location>
        <begin position="223"/>
        <end position="237"/>
    </location>
</feature>
<dbReference type="EnsemblMetazoa" id="AALFPA23_020900.R30856">
    <property type="protein sequence ID" value="AALFPA23_020900.P30856"/>
    <property type="gene ID" value="AALFPA23_020900"/>
</dbReference>
<keyword evidence="4" id="KW-1185">Reference proteome</keyword>
<organism evidence="3 4">
    <name type="scientific">Aedes albopictus</name>
    <name type="common">Asian tiger mosquito</name>
    <name type="synonym">Stegomyia albopicta</name>
    <dbReference type="NCBI Taxonomy" id="7160"/>
    <lineage>
        <taxon>Eukaryota</taxon>
        <taxon>Metazoa</taxon>
        <taxon>Ecdysozoa</taxon>
        <taxon>Arthropoda</taxon>
        <taxon>Hexapoda</taxon>
        <taxon>Insecta</taxon>
        <taxon>Pterygota</taxon>
        <taxon>Neoptera</taxon>
        <taxon>Endopterygota</taxon>
        <taxon>Diptera</taxon>
        <taxon>Nematocera</taxon>
        <taxon>Culicoidea</taxon>
        <taxon>Culicidae</taxon>
        <taxon>Culicinae</taxon>
        <taxon>Aedini</taxon>
        <taxon>Aedes</taxon>
        <taxon>Stegomyia</taxon>
    </lineage>
</organism>
<feature type="region of interest" description="Disordered" evidence="2">
    <location>
        <begin position="1"/>
        <end position="33"/>
    </location>
</feature>
<feature type="compositionally biased region" description="Polar residues" evidence="2">
    <location>
        <begin position="168"/>
        <end position="179"/>
    </location>
</feature>
<feature type="compositionally biased region" description="Basic and acidic residues" evidence="2">
    <location>
        <begin position="120"/>
        <end position="133"/>
    </location>
</feature>
<name>A0ABM1ZR68_AEDAL</name>
<feature type="compositionally biased region" description="Basic and acidic residues" evidence="2">
    <location>
        <begin position="202"/>
        <end position="212"/>
    </location>
</feature>
<evidence type="ECO:0000313" key="4">
    <source>
        <dbReference type="Proteomes" id="UP000069940"/>
    </source>
</evidence>
<reference evidence="4" key="1">
    <citation type="journal article" date="2015" name="Proc. Natl. Acad. Sci. U.S.A.">
        <title>Genome sequence of the Asian Tiger mosquito, Aedes albopictus, reveals insights into its biology, genetics, and evolution.</title>
        <authorList>
            <person name="Chen X.G."/>
            <person name="Jiang X."/>
            <person name="Gu J."/>
            <person name="Xu M."/>
            <person name="Wu Y."/>
            <person name="Deng Y."/>
            <person name="Zhang C."/>
            <person name="Bonizzoni M."/>
            <person name="Dermauw W."/>
            <person name="Vontas J."/>
            <person name="Armbruster P."/>
            <person name="Huang X."/>
            <person name="Yang Y."/>
            <person name="Zhang H."/>
            <person name="He W."/>
            <person name="Peng H."/>
            <person name="Liu Y."/>
            <person name="Wu K."/>
            <person name="Chen J."/>
            <person name="Lirakis M."/>
            <person name="Topalis P."/>
            <person name="Van Leeuwen T."/>
            <person name="Hall A.B."/>
            <person name="Jiang X."/>
            <person name="Thorpe C."/>
            <person name="Mueller R.L."/>
            <person name="Sun C."/>
            <person name="Waterhouse R.M."/>
            <person name="Yan G."/>
            <person name="Tu Z.J."/>
            <person name="Fang X."/>
            <person name="James A.A."/>
        </authorList>
    </citation>
    <scope>NUCLEOTIDE SEQUENCE [LARGE SCALE GENOMIC DNA]</scope>
    <source>
        <strain evidence="4">Foshan</strain>
    </source>
</reference>
<sequence length="237" mass="26717">MSTPSGSTKGGPPVSTPSSSTTQEGLQLARPKVSMVELSRKVIELHEYVKGRNNVHTEIKQRVSSLRYAVLEADREHTALRKRAETAEKALKLALEQIAAVEASTELQETPKGRRNKSSNKRDRETPGEEERPKKTKNVQGSEELSDERAKSDWNVVKNRKEKKKNQPTKAQTDLNNAENVERRDTLRRTARKRQSACSAQRKKETSIRRVDTSALHIRRRSQANSNGDNADQPESL</sequence>
<accession>A0ABM1ZR68</accession>
<feature type="compositionally biased region" description="Basic residues" evidence="2">
    <location>
        <begin position="158"/>
        <end position="167"/>
    </location>
</feature>
<proteinExistence type="predicted"/>
<dbReference type="GeneID" id="134290189"/>
<feature type="region of interest" description="Disordered" evidence="2">
    <location>
        <begin position="104"/>
        <end position="237"/>
    </location>
</feature>